<evidence type="ECO:0000313" key="1">
    <source>
        <dbReference type="EMBL" id="MEX3172874.1"/>
    </source>
</evidence>
<proteinExistence type="predicted"/>
<keyword evidence="4" id="KW-1185">Reference proteome</keyword>
<reference evidence="1 4" key="2">
    <citation type="submission" date="2024-07" db="EMBL/GenBank/DDBJ databases">
        <title>Genomes of novel Serratia strains from suburban soil.</title>
        <authorList>
            <person name="Markert E.X."/>
            <person name="Severe K."/>
            <person name="Severe L."/>
            <person name="Twing K.I."/>
            <person name="Ward L.M."/>
        </authorList>
    </citation>
    <scope>NUCLEOTIDE SEQUENCE [LARGE SCALE GENOMIC DNA]</scope>
    <source>
        <strain evidence="1 4">3C-UT</strain>
    </source>
</reference>
<reference evidence="2 3" key="1">
    <citation type="submission" date="2018-06" db="EMBL/GenBank/DDBJ databases">
        <authorList>
            <consortium name="Pathogen Informatics"/>
            <person name="Doyle S."/>
        </authorList>
    </citation>
    <scope>NUCLEOTIDE SEQUENCE [LARGE SCALE GENOMIC DNA]</scope>
    <source>
        <strain evidence="2 3">NCTC11544</strain>
    </source>
</reference>
<dbReference type="EMBL" id="JBFQXQ010000001">
    <property type="protein sequence ID" value="MEX3172874.1"/>
    <property type="molecule type" value="Genomic_DNA"/>
</dbReference>
<dbReference type="GeneID" id="74951494"/>
<evidence type="ECO:0000313" key="4">
    <source>
        <dbReference type="Proteomes" id="UP001558101"/>
    </source>
</evidence>
<sequence length="95" mass="10307">MNNHFGKGLMAGLAAQNAGPASELSRFCCDYKRGFVLGYAHHLAESLGDENQAAFEAGLLCRAYSLNGEVMSEFFSGGANRLAEKFFCAGYNREQ</sequence>
<dbReference type="AlphaFoldDB" id="A0A2X2GXZ3"/>
<gene>
    <name evidence="1" type="ORF">AB4M04_12360</name>
    <name evidence="2" type="ORF">NCTC11544_04428</name>
</gene>
<dbReference type="Proteomes" id="UP000255529">
    <property type="component" value="Unassembled WGS sequence"/>
</dbReference>
<dbReference type="RefSeq" id="WP_017893365.1">
    <property type="nucleotide sequence ID" value="NZ_CAMIRW010000004.1"/>
</dbReference>
<name>A0A2X2GXZ3_9GAMM</name>
<evidence type="ECO:0000313" key="3">
    <source>
        <dbReference type="Proteomes" id="UP000255529"/>
    </source>
</evidence>
<dbReference type="Proteomes" id="UP001558101">
    <property type="component" value="Unassembled WGS sequence"/>
</dbReference>
<accession>A0A2X2GXZ3</accession>
<dbReference type="EMBL" id="UGYN01000002">
    <property type="protein sequence ID" value="SUI83159.1"/>
    <property type="molecule type" value="Genomic_DNA"/>
</dbReference>
<evidence type="ECO:0000313" key="2">
    <source>
        <dbReference type="EMBL" id="SUI83159.1"/>
    </source>
</evidence>
<dbReference type="InterPro" id="IPR022574">
    <property type="entry name" value="DUF2623"/>
</dbReference>
<protein>
    <submittedName>
        <fullName evidence="1">DUF2623 family protein</fullName>
    </submittedName>
    <submittedName>
        <fullName evidence="2">Protein of uncharacterized function (DUF2623)</fullName>
    </submittedName>
</protein>
<organism evidence="2 3">
    <name type="scientific">Serratia quinivorans</name>
    <dbReference type="NCBI Taxonomy" id="137545"/>
    <lineage>
        <taxon>Bacteria</taxon>
        <taxon>Pseudomonadati</taxon>
        <taxon>Pseudomonadota</taxon>
        <taxon>Gammaproteobacteria</taxon>
        <taxon>Enterobacterales</taxon>
        <taxon>Yersiniaceae</taxon>
        <taxon>Serratia</taxon>
    </lineage>
</organism>
<dbReference type="Pfam" id="PF11115">
    <property type="entry name" value="DUF2623"/>
    <property type="match status" value="1"/>
</dbReference>